<dbReference type="Pfam" id="PF06170">
    <property type="entry name" value="DUF983"/>
    <property type="match status" value="1"/>
</dbReference>
<reference evidence="2 3" key="1">
    <citation type="submission" date="2018-11" db="EMBL/GenBank/DDBJ databases">
        <title>Rufibacter latericius sp. nov., isolated from water in Baiyang Lake.</title>
        <authorList>
            <person name="Yang Y."/>
        </authorList>
    </citation>
    <scope>NUCLEOTIDE SEQUENCE [LARGE SCALE GENOMIC DNA]</scope>
    <source>
        <strain evidence="2 3">R-22-1c-1</strain>
    </source>
</reference>
<accession>A0A3M9MUZ0</accession>
<comment type="caution">
    <text evidence="2">The sequence shown here is derived from an EMBL/GenBank/DDBJ whole genome shotgun (WGS) entry which is preliminary data.</text>
</comment>
<dbReference type="AlphaFoldDB" id="A0A3M9MUZ0"/>
<evidence type="ECO:0000313" key="3">
    <source>
        <dbReference type="Proteomes" id="UP000272117"/>
    </source>
</evidence>
<proteinExistence type="predicted"/>
<gene>
    <name evidence="2" type="ORF">EFB08_07015</name>
</gene>
<evidence type="ECO:0000256" key="1">
    <source>
        <dbReference type="SAM" id="Phobius"/>
    </source>
</evidence>
<keyword evidence="1" id="KW-0472">Membrane</keyword>
<keyword evidence="3" id="KW-1185">Reference proteome</keyword>
<protein>
    <submittedName>
        <fullName evidence="2">DUF983 domain-containing protein</fullName>
    </submittedName>
</protein>
<dbReference type="OrthoDB" id="9790326at2"/>
<feature type="transmembrane region" description="Helical" evidence="1">
    <location>
        <begin position="32"/>
        <end position="55"/>
    </location>
</feature>
<name>A0A3M9MUZ0_9BACT</name>
<evidence type="ECO:0000313" key="2">
    <source>
        <dbReference type="EMBL" id="RNI29352.1"/>
    </source>
</evidence>
<organism evidence="2 3">
    <name type="scientific">Rufibacter latericius</name>
    <dbReference type="NCBI Taxonomy" id="2487040"/>
    <lineage>
        <taxon>Bacteria</taxon>
        <taxon>Pseudomonadati</taxon>
        <taxon>Bacteroidota</taxon>
        <taxon>Cytophagia</taxon>
        <taxon>Cytophagales</taxon>
        <taxon>Hymenobacteraceae</taxon>
        <taxon>Rufibacter</taxon>
    </lineage>
</organism>
<feature type="transmembrane region" description="Helical" evidence="1">
    <location>
        <begin position="62"/>
        <end position="83"/>
    </location>
</feature>
<dbReference type="EMBL" id="RJJD01000003">
    <property type="protein sequence ID" value="RNI29352.1"/>
    <property type="molecule type" value="Genomic_DNA"/>
</dbReference>
<dbReference type="RefSeq" id="WP_123126410.1">
    <property type="nucleotide sequence ID" value="NZ_RJJD01000003.1"/>
</dbReference>
<dbReference type="Proteomes" id="UP000272117">
    <property type="component" value="Unassembled WGS sequence"/>
</dbReference>
<sequence>MFPKGTLYSTKFADMNKYCPCCGQSFEPEPGYYYGAMYVSFGFNVGVFLVVLLVLSQFVEEVTMVMLVGIVLVTVLGMLPIFFRLARVLWISIFVRFEGPASQIPQKQHV</sequence>
<dbReference type="InterPro" id="IPR009325">
    <property type="entry name" value="DUF983"/>
</dbReference>
<keyword evidence="1" id="KW-1133">Transmembrane helix</keyword>
<keyword evidence="1" id="KW-0812">Transmembrane</keyword>